<gene>
    <name evidence="1" type="ORF">SAMN05661030_1036</name>
</gene>
<dbReference type="RefSeq" id="WP_091555222.1">
    <property type="nucleotide sequence ID" value="NZ_BNAC01000003.1"/>
</dbReference>
<keyword evidence="2" id="KW-1185">Reference proteome</keyword>
<dbReference type="STRING" id="1225127.SAMN05661030_1036"/>
<organism evidence="1 2">
    <name type="scientific">Klenkia taihuensis</name>
    <dbReference type="NCBI Taxonomy" id="1225127"/>
    <lineage>
        <taxon>Bacteria</taxon>
        <taxon>Bacillati</taxon>
        <taxon>Actinomycetota</taxon>
        <taxon>Actinomycetes</taxon>
        <taxon>Geodermatophilales</taxon>
        <taxon>Geodermatophilaceae</taxon>
        <taxon>Klenkia</taxon>
    </lineage>
</organism>
<dbReference type="Proteomes" id="UP000199022">
    <property type="component" value="Unassembled WGS sequence"/>
</dbReference>
<name>A0A1I1JE63_9ACTN</name>
<dbReference type="AlphaFoldDB" id="A0A1I1JE63"/>
<accession>A0A1I1JE63</accession>
<protein>
    <submittedName>
        <fullName evidence="1">Uncharacterized protein</fullName>
    </submittedName>
</protein>
<proteinExistence type="predicted"/>
<dbReference type="EMBL" id="FOMD01000001">
    <property type="protein sequence ID" value="SFC46736.1"/>
    <property type="molecule type" value="Genomic_DNA"/>
</dbReference>
<evidence type="ECO:0000313" key="1">
    <source>
        <dbReference type="EMBL" id="SFC46736.1"/>
    </source>
</evidence>
<sequence>MSTVLPPPVPLPDPEGDPHALAAAVDGLAAAGFVLGVLEAHLAGPATQAPGWLGADAAAAAAEVGATRQVVGAVHDAVTAALGAVAGHREAVVAARARIVVLRDRQAADLDRAELRLATLVDPAAQVSSVTEDPAAAALVADVVAADAARAAEHAALLASVGEDAAVAAAALGAAAADLGVGPSRGGASTADGVRLHLAVLLPAYGAAVRSALGTDVAVALTGAAGTDEVARVLDEHAGLLADPLVAGALVERLGAPGLQQVLLLAGPDDRVAGGLAVAFTAAASSATRAPGLLSAVLDPLDPDGVPDQVALGMGAVVAAGGGAALAAGWLPSLLAREREQGLSAADRVASRATDPVAVVVGALVGSRRSELAAGALDTPAAWTALLSRPWADGGAALADLVGLAARDAAAPVVATAALLSAGAPFVPGGDHVVTALPATWARVAPELAAVVAAHPDLVVARLLDPAAPGAVAVLAGATALLAERAAARVVVPALEGAVATLPAGLDVTVLVGALTAVRDQAATVAHLVGTARADAAAVDEQFLRKEAELVFSLLPGTVPLVAGPVVDTVLGAVGFGVTDRPAAPLLRGAPGAVADATRLVGAPGGAGLAYEQVLRALRLPAPLPVSAVAPPDVASPLGELRRGGSPVARLF</sequence>
<evidence type="ECO:0000313" key="2">
    <source>
        <dbReference type="Proteomes" id="UP000199022"/>
    </source>
</evidence>
<reference evidence="2" key="1">
    <citation type="submission" date="2016-10" db="EMBL/GenBank/DDBJ databases">
        <authorList>
            <person name="Varghese N."/>
            <person name="Submissions S."/>
        </authorList>
    </citation>
    <scope>NUCLEOTIDE SEQUENCE [LARGE SCALE GENOMIC DNA]</scope>
    <source>
        <strain evidence="2">DSM 45962</strain>
    </source>
</reference>